<dbReference type="GeneID" id="94350709"/>
<dbReference type="KEGG" id="blac:94350709"/>
<accession>A0A976FLE1</accession>
<dbReference type="RefSeq" id="XP_067818235.1">
    <property type="nucleotide sequence ID" value="XM_067965038.1"/>
</dbReference>
<evidence type="ECO:0000313" key="1">
    <source>
        <dbReference type="EMBL" id="TDH68736.1"/>
    </source>
</evidence>
<sequence length="125" mass="13396">MAGVACVVNRGLEAMEVAVISAAIVLSADAHTNEKNKRRSRRAIEHPDAGSRSKIFEATIGSVAPRAILPCQVKLHRILEQCCLTAKHCGHHKVGLALIDGATTVAMSDKATGVGAVKEWRFDRK</sequence>
<name>A0A976FLE1_BRELC</name>
<dbReference type="EMBL" id="SHOA02000019">
    <property type="protein sequence ID" value="TDH68736.1"/>
    <property type="molecule type" value="Genomic_DNA"/>
</dbReference>
<dbReference type="Proteomes" id="UP000294530">
    <property type="component" value="Unassembled WGS sequence"/>
</dbReference>
<dbReference type="AlphaFoldDB" id="A0A976FLE1"/>
<reference evidence="1 2" key="1">
    <citation type="journal article" date="2021" name="Genome Biol.">
        <title>AFLAP: assembly-free linkage analysis pipeline using k-mers from genome sequencing data.</title>
        <authorList>
            <person name="Fletcher K."/>
            <person name="Zhang L."/>
            <person name="Gil J."/>
            <person name="Han R."/>
            <person name="Cavanaugh K."/>
            <person name="Michelmore R."/>
        </authorList>
    </citation>
    <scope>NUCLEOTIDE SEQUENCE [LARGE SCALE GENOMIC DNA]</scope>
    <source>
        <strain evidence="1 2">SF5</strain>
    </source>
</reference>
<gene>
    <name evidence="1" type="ORF">CCR75_006974</name>
</gene>
<keyword evidence="2" id="KW-1185">Reference proteome</keyword>
<comment type="caution">
    <text evidence="1">The sequence shown here is derived from an EMBL/GenBank/DDBJ whole genome shotgun (WGS) entry which is preliminary data.</text>
</comment>
<proteinExistence type="predicted"/>
<protein>
    <submittedName>
        <fullName evidence="1">Uncharacterized protein</fullName>
    </submittedName>
</protein>
<evidence type="ECO:0000313" key="2">
    <source>
        <dbReference type="Proteomes" id="UP000294530"/>
    </source>
</evidence>
<organism evidence="1 2">
    <name type="scientific">Bremia lactucae</name>
    <name type="common">Lettuce downy mildew</name>
    <dbReference type="NCBI Taxonomy" id="4779"/>
    <lineage>
        <taxon>Eukaryota</taxon>
        <taxon>Sar</taxon>
        <taxon>Stramenopiles</taxon>
        <taxon>Oomycota</taxon>
        <taxon>Peronosporomycetes</taxon>
        <taxon>Peronosporales</taxon>
        <taxon>Peronosporaceae</taxon>
        <taxon>Bremia</taxon>
    </lineage>
</organism>